<accession>A0A4U6THN9</accession>
<dbReference type="Proteomes" id="UP000298652">
    <property type="component" value="Chromosome 8"/>
</dbReference>
<dbReference type="AlphaFoldDB" id="A0A4U6THN9"/>
<evidence type="ECO:0000313" key="2">
    <source>
        <dbReference type="Proteomes" id="UP000298652"/>
    </source>
</evidence>
<proteinExistence type="predicted"/>
<organism evidence="1 2">
    <name type="scientific">Setaria viridis</name>
    <name type="common">Green bristlegrass</name>
    <name type="synonym">Setaria italica subsp. viridis</name>
    <dbReference type="NCBI Taxonomy" id="4556"/>
    <lineage>
        <taxon>Eukaryota</taxon>
        <taxon>Viridiplantae</taxon>
        <taxon>Streptophyta</taxon>
        <taxon>Embryophyta</taxon>
        <taxon>Tracheophyta</taxon>
        <taxon>Spermatophyta</taxon>
        <taxon>Magnoliopsida</taxon>
        <taxon>Liliopsida</taxon>
        <taxon>Poales</taxon>
        <taxon>Poaceae</taxon>
        <taxon>PACMAD clade</taxon>
        <taxon>Panicoideae</taxon>
        <taxon>Panicodae</taxon>
        <taxon>Paniceae</taxon>
        <taxon>Cenchrinae</taxon>
        <taxon>Setaria</taxon>
    </lineage>
</organism>
<name>A0A4U6THN9_SETVI</name>
<sequence length="104" mass="11695">MIINLLCIKSDGVSNEFCTAKESDGNQELTRQQNAVVKSIETNCSSEEFDSTEPMFRHYRVGIQAKDMIGLTLPPGIKEEDKFMPSNCKVQIHPWSRYRGAASP</sequence>
<evidence type="ECO:0000313" key="1">
    <source>
        <dbReference type="EMBL" id="TKW00343.1"/>
    </source>
</evidence>
<dbReference type="Gramene" id="TKW00343">
    <property type="protein sequence ID" value="TKW00343"/>
    <property type="gene ID" value="SEVIR_8G102300v2"/>
</dbReference>
<reference evidence="1" key="1">
    <citation type="submission" date="2019-03" db="EMBL/GenBank/DDBJ databases">
        <title>WGS assembly of Setaria viridis.</title>
        <authorList>
            <person name="Huang P."/>
            <person name="Jenkins J."/>
            <person name="Grimwood J."/>
            <person name="Barry K."/>
            <person name="Healey A."/>
            <person name="Mamidi S."/>
            <person name="Sreedasyam A."/>
            <person name="Shu S."/>
            <person name="Feldman M."/>
            <person name="Wu J."/>
            <person name="Yu Y."/>
            <person name="Chen C."/>
            <person name="Johnson J."/>
            <person name="Rokhsar D."/>
            <person name="Baxter I."/>
            <person name="Schmutz J."/>
            <person name="Brutnell T."/>
            <person name="Kellogg E."/>
        </authorList>
    </citation>
    <scope>NUCLEOTIDE SEQUENCE [LARGE SCALE GENOMIC DNA]</scope>
</reference>
<gene>
    <name evidence="1" type="ORF">SEVIR_8G102300v2</name>
</gene>
<keyword evidence="2" id="KW-1185">Reference proteome</keyword>
<protein>
    <submittedName>
        <fullName evidence="1">Uncharacterized protein</fullName>
    </submittedName>
</protein>
<dbReference type="EMBL" id="CM016559">
    <property type="protein sequence ID" value="TKW00343.1"/>
    <property type="molecule type" value="Genomic_DNA"/>
</dbReference>